<dbReference type="GO" id="GO:0003677">
    <property type="term" value="F:DNA binding"/>
    <property type="evidence" value="ECO:0007669"/>
    <property type="project" value="UniProtKB-KW"/>
</dbReference>
<sequence length="129" mass="14865">MAEAPKIEWCPAIASLQKVVGGKWKIEILFYVALAEVRHFGQLKRCLHGVSDSTLSKQLRELVADDFLERVDYGEVPPRVEYRLTRRGESFKPLIQAMWDWSEAEFEFSRAEAAQMRAARDELGIPQVR</sequence>
<dbReference type="EMBL" id="LK995531">
    <property type="protein sequence ID" value="CED92146.1"/>
    <property type="molecule type" value="Genomic_DNA"/>
</dbReference>
<dbReference type="PROSITE" id="PS51118">
    <property type="entry name" value="HTH_HXLR"/>
    <property type="match status" value="1"/>
</dbReference>
<keyword evidence="2" id="KW-0238">DNA-binding</keyword>
<organism evidence="5">
    <name type="scientific">Actinomyces succiniciruminis</name>
    <dbReference type="NCBI Taxonomy" id="1522002"/>
    <lineage>
        <taxon>Bacteria</taxon>
        <taxon>Bacillati</taxon>
        <taxon>Actinomycetota</taxon>
        <taxon>Actinomycetes</taxon>
        <taxon>Actinomycetales</taxon>
        <taxon>Actinomycetaceae</taxon>
        <taxon>Actinomyces</taxon>
    </lineage>
</organism>
<dbReference type="SUPFAM" id="SSF46785">
    <property type="entry name" value="Winged helix' DNA-binding domain"/>
    <property type="match status" value="1"/>
</dbReference>
<dbReference type="Pfam" id="PF01638">
    <property type="entry name" value="HxlR"/>
    <property type="match status" value="1"/>
</dbReference>
<dbReference type="InterPro" id="IPR036390">
    <property type="entry name" value="WH_DNA-bd_sf"/>
</dbReference>
<dbReference type="AlphaFoldDB" id="A0A1L7RJM3"/>
<evidence type="ECO:0000256" key="1">
    <source>
        <dbReference type="ARBA" id="ARBA00023015"/>
    </source>
</evidence>
<dbReference type="PANTHER" id="PTHR33204">
    <property type="entry name" value="TRANSCRIPTIONAL REGULATOR, MARR FAMILY"/>
    <property type="match status" value="1"/>
</dbReference>
<evidence type="ECO:0000256" key="2">
    <source>
        <dbReference type="ARBA" id="ARBA00023125"/>
    </source>
</evidence>
<dbReference type="InterPro" id="IPR002577">
    <property type="entry name" value="HTH_HxlR"/>
</dbReference>
<dbReference type="Gene3D" id="1.10.10.10">
    <property type="entry name" value="Winged helix-like DNA-binding domain superfamily/Winged helix DNA-binding domain"/>
    <property type="match status" value="1"/>
</dbReference>
<feature type="domain" description="HTH hxlR-type" evidence="4">
    <location>
        <begin position="10"/>
        <end position="110"/>
    </location>
</feature>
<evidence type="ECO:0000256" key="3">
    <source>
        <dbReference type="ARBA" id="ARBA00023163"/>
    </source>
</evidence>
<accession>A0A1L7RJM3</accession>
<dbReference type="InterPro" id="IPR036388">
    <property type="entry name" value="WH-like_DNA-bd_sf"/>
</dbReference>
<keyword evidence="1" id="KW-0805">Transcription regulation</keyword>
<reference evidence="5" key="1">
    <citation type="submission" date="2014-07" db="EMBL/GenBank/DDBJ databases">
        <authorList>
            <person name="Zhang J.E."/>
            <person name="Yang H."/>
            <person name="Guo J."/>
            <person name="Deng Z."/>
            <person name="Luo H."/>
            <person name="Luo M."/>
            <person name="Zhao B."/>
        </authorList>
    </citation>
    <scope>NUCLEOTIDE SEQUENCE</scope>
    <source>
        <strain evidence="5">AM4</strain>
    </source>
</reference>
<name>A0A1L7RJM3_9ACTO</name>
<dbReference type="RefSeq" id="WP_073327704.1">
    <property type="nucleotide sequence ID" value="NZ_LK995531.1"/>
</dbReference>
<proteinExistence type="predicted"/>
<evidence type="ECO:0000259" key="4">
    <source>
        <dbReference type="PROSITE" id="PS51118"/>
    </source>
</evidence>
<keyword evidence="3" id="KW-0804">Transcription</keyword>
<protein>
    <submittedName>
        <fullName evidence="5">HxlR-type HTH domain profile</fullName>
    </submittedName>
</protein>
<dbReference type="PANTHER" id="PTHR33204:SF29">
    <property type="entry name" value="TRANSCRIPTIONAL REGULATOR"/>
    <property type="match status" value="1"/>
</dbReference>
<gene>
    <name evidence="5" type="ORF">AAM4_2314</name>
</gene>
<evidence type="ECO:0000313" key="5">
    <source>
        <dbReference type="EMBL" id="CED92146.1"/>
    </source>
</evidence>